<sequence length="382" mass="39231">MALSARSSPLQRSGSGPLPSAPALRLTRRTSGQLPHPPLSRACSCPAAPEDIGVPSTTGVSSVDPFLAAGRRLQTLLSRVGDGEDEMLDSLVEQESPESKLQTSVILGGCMTMGAVLLSSFLGQDPWGGVAPSLETLHAAGIGAAVALPLTALRLWTWTPAAAKALPALQDVHAGQLEVHRPWLSCMGRGQVLTMMALEVLPATMLLFPAGQAAIMAAVAMYGHLISGAGMESGSQETYLTALALVLTAAASGVGRSLDLSVSDEEYETVQAAAQNADRYYRTVAADVHTSPADASRAAEAFRFVAQAWLQTRGEASLLAGLLSAVDVLLLGALWHGTGNLAAPAVAALALNAVDYWQLHSSVLGREAKVAQGGSGGGAGGK</sequence>
<feature type="region of interest" description="Disordered" evidence="1">
    <location>
        <begin position="1"/>
        <end position="41"/>
    </location>
</feature>
<feature type="compositionally biased region" description="Polar residues" evidence="1">
    <location>
        <begin position="1"/>
        <end position="14"/>
    </location>
</feature>
<evidence type="ECO:0000256" key="1">
    <source>
        <dbReference type="SAM" id="MobiDB-lite"/>
    </source>
</evidence>
<gene>
    <name evidence="2" type="ORF">Agub_g962</name>
</gene>
<evidence type="ECO:0000313" key="2">
    <source>
        <dbReference type="EMBL" id="GFR40409.1"/>
    </source>
</evidence>
<name>A0AAD3DEL9_9CHLO</name>
<keyword evidence="3" id="KW-1185">Reference proteome</keyword>
<accession>A0AAD3DEL9</accession>
<dbReference type="Proteomes" id="UP001054857">
    <property type="component" value="Unassembled WGS sequence"/>
</dbReference>
<evidence type="ECO:0000313" key="3">
    <source>
        <dbReference type="Proteomes" id="UP001054857"/>
    </source>
</evidence>
<proteinExistence type="predicted"/>
<protein>
    <submittedName>
        <fullName evidence="2">Uncharacterized protein</fullName>
    </submittedName>
</protein>
<organism evidence="2 3">
    <name type="scientific">Astrephomene gubernaculifera</name>
    <dbReference type="NCBI Taxonomy" id="47775"/>
    <lineage>
        <taxon>Eukaryota</taxon>
        <taxon>Viridiplantae</taxon>
        <taxon>Chlorophyta</taxon>
        <taxon>core chlorophytes</taxon>
        <taxon>Chlorophyceae</taxon>
        <taxon>CS clade</taxon>
        <taxon>Chlamydomonadales</taxon>
        <taxon>Astrephomenaceae</taxon>
        <taxon>Astrephomene</taxon>
    </lineage>
</organism>
<comment type="caution">
    <text evidence="2">The sequence shown here is derived from an EMBL/GenBank/DDBJ whole genome shotgun (WGS) entry which is preliminary data.</text>
</comment>
<dbReference type="EMBL" id="BMAR01000001">
    <property type="protein sequence ID" value="GFR40409.1"/>
    <property type="molecule type" value="Genomic_DNA"/>
</dbReference>
<dbReference type="AlphaFoldDB" id="A0AAD3DEL9"/>
<reference evidence="2 3" key="1">
    <citation type="journal article" date="2021" name="Sci. Rep.">
        <title>Genome sequencing of the multicellular alga Astrephomene provides insights into convergent evolution of germ-soma differentiation.</title>
        <authorList>
            <person name="Yamashita S."/>
            <person name="Yamamoto K."/>
            <person name="Matsuzaki R."/>
            <person name="Suzuki S."/>
            <person name="Yamaguchi H."/>
            <person name="Hirooka S."/>
            <person name="Minakuchi Y."/>
            <person name="Miyagishima S."/>
            <person name="Kawachi M."/>
            <person name="Toyoda A."/>
            <person name="Nozaki H."/>
        </authorList>
    </citation>
    <scope>NUCLEOTIDE SEQUENCE [LARGE SCALE GENOMIC DNA]</scope>
    <source>
        <strain evidence="2 3">NIES-4017</strain>
    </source>
</reference>